<dbReference type="Proteomes" id="UP000321248">
    <property type="component" value="Unassembled WGS sequence"/>
</dbReference>
<keyword evidence="10 14" id="KW-1133">Transmembrane helix</keyword>
<dbReference type="GO" id="GO:0009326">
    <property type="term" value="C:formate dehydrogenase complex"/>
    <property type="evidence" value="ECO:0007669"/>
    <property type="project" value="InterPro"/>
</dbReference>
<keyword evidence="12 14" id="KW-0472">Membrane</keyword>
<evidence type="ECO:0000313" key="16">
    <source>
        <dbReference type="EMBL" id="TXK62359.1"/>
    </source>
</evidence>
<evidence type="ECO:0000256" key="1">
    <source>
        <dbReference type="ARBA" id="ARBA00001971"/>
    </source>
</evidence>
<dbReference type="OrthoDB" id="197262at2"/>
<feature type="compositionally biased region" description="Pro residues" evidence="13">
    <location>
        <begin position="54"/>
        <end position="70"/>
    </location>
</feature>
<organism evidence="16 17">
    <name type="scientific">Alkalisalibacterium limincola</name>
    <dbReference type="NCBI Taxonomy" id="2699169"/>
    <lineage>
        <taxon>Bacteria</taxon>
        <taxon>Pseudomonadati</taxon>
        <taxon>Pseudomonadota</taxon>
        <taxon>Gammaproteobacteria</taxon>
        <taxon>Lysobacterales</taxon>
        <taxon>Lysobacteraceae</taxon>
        <taxon>Alkalisalibacterium</taxon>
    </lineage>
</organism>
<comment type="subcellular location">
    <subcellularLocation>
        <location evidence="2">Cell membrane</location>
        <topology evidence="2">Multi-pass membrane protein</topology>
    </subcellularLocation>
</comment>
<dbReference type="GO" id="GO:0009055">
    <property type="term" value="F:electron transfer activity"/>
    <property type="evidence" value="ECO:0007669"/>
    <property type="project" value="InterPro"/>
</dbReference>
<dbReference type="AlphaFoldDB" id="A0A5C8KQ12"/>
<keyword evidence="11" id="KW-0408">Iron</keyword>
<dbReference type="SUPFAM" id="SSF81342">
    <property type="entry name" value="Transmembrane di-heme cytochromes"/>
    <property type="match status" value="1"/>
</dbReference>
<feature type="compositionally biased region" description="Low complexity" evidence="13">
    <location>
        <begin position="71"/>
        <end position="80"/>
    </location>
</feature>
<reference evidence="16 17" key="1">
    <citation type="submission" date="2019-08" db="EMBL/GenBank/DDBJ databases">
        <authorList>
            <person name="Karlyshev A.V."/>
        </authorList>
    </citation>
    <scope>NUCLEOTIDE SEQUENCE [LARGE SCALE GENOMIC DNA]</scope>
    <source>
        <strain evidence="16 17">Alg18-2.2</strain>
    </source>
</reference>
<evidence type="ECO:0000256" key="9">
    <source>
        <dbReference type="ARBA" id="ARBA00022982"/>
    </source>
</evidence>
<dbReference type="PANTHER" id="PTHR30074">
    <property type="entry name" value="FORMATE DEHYDROGENASE, NITRATE-INDUCIBLE, CYTOCHROME B556 FDN SUBUNIT"/>
    <property type="match status" value="1"/>
</dbReference>
<dbReference type="InterPro" id="IPR011577">
    <property type="entry name" value="Cyt_b561_bac/Ni-Hgenase"/>
</dbReference>
<dbReference type="Gene3D" id="1.20.950.20">
    <property type="entry name" value="Transmembrane di-heme cytochromes, Chain C"/>
    <property type="match status" value="1"/>
</dbReference>
<dbReference type="PANTHER" id="PTHR30074:SF6">
    <property type="entry name" value="FORMATE DEHYDROGENASE GAMMA SUBUNIT"/>
    <property type="match status" value="1"/>
</dbReference>
<feature type="compositionally biased region" description="Pro residues" evidence="13">
    <location>
        <begin position="372"/>
        <end position="391"/>
    </location>
</feature>
<accession>A0A5C8KQ12</accession>
<keyword evidence="5" id="KW-1003">Cell membrane</keyword>
<evidence type="ECO:0000313" key="17">
    <source>
        <dbReference type="Proteomes" id="UP000321248"/>
    </source>
</evidence>
<comment type="cofactor">
    <cofactor evidence="1">
        <name>heme</name>
        <dbReference type="ChEBI" id="CHEBI:30413"/>
    </cofactor>
</comment>
<feature type="transmembrane region" description="Helical" evidence="14">
    <location>
        <begin position="224"/>
        <end position="245"/>
    </location>
</feature>
<proteinExistence type="inferred from homology"/>
<comment type="caution">
    <text evidence="16">The sequence shown here is derived from an EMBL/GenBank/DDBJ whole genome shotgun (WGS) entry which is preliminary data.</text>
</comment>
<protein>
    <submittedName>
        <fullName evidence="16">Formate dehydrogenase subunit gamma</fullName>
    </submittedName>
</protein>
<dbReference type="InterPro" id="IPR051817">
    <property type="entry name" value="FDH_cytochrome_b556_subunit"/>
</dbReference>
<evidence type="ECO:0000256" key="8">
    <source>
        <dbReference type="ARBA" id="ARBA00022723"/>
    </source>
</evidence>
<evidence type="ECO:0000256" key="2">
    <source>
        <dbReference type="ARBA" id="ARBA00004651"/>
    </source>
</evidence>
<sequence length="391" mass="42484">MDTGNDAATRLMRRRRSMGWSIVLVLALAMLLPATAYVVHFTTGAAHAQQPVQQPAPPAEAPPPIDPAAPPVEAEPAPRAWDPAGPNPRSETWRHARADGAGYVAASGPYTVNTLINNSGQNWRQLRMGPVHNIGGWFLVLVPLAILAFFLIKGRVPIEGGRAGVTIKRWSLFDRTLHWFTAITFIILAITGLSLLFGRTVLIPLFGLAGNAAWANIAMNVHNYVGPVFSIGVLVMIVKFMALNIPRRHDLEWFKRGGGIVGDDHPPAGFLNGGEKIWFWGGVFFLGLVVIVSGFVLDFPQFGQSRSTMSAAHLFHAVAAVAWICFAMGHIYIGTLGTEGALEGMTTGEVDVNWARQHHDLWLEDLQREGSVPPPPRAPTPPPGQPEPDIR</sequence>
<feature type="domain" description="Cytochrome b561 bacterial/Ni-hydrogenase" evidence="15">
    <location>
        <begin position="169"/>
        <end position="348"/>
    </location>
</feature>
<evidence type="ECO:0000256" key="5">
    <source>
        <dbReference type="ARBA" id="ARBA00022475"/>
    </source>
</evidence>
<dbReference type="InterPro" id="IPR016174">
    <property type="entry name" value="Di-haem_cyt_TM"/>
</dbReference>
<evidence type="ECO:0000256" key="12">
    <source>
        <dbReference type="ARBA" id="ARBA00023136"/>
    </source>
</evidence>
<dbReference type="InterPro" id="IPR006471">
    <property type="entry name" value="Formate_DH_gsu"/>
</dbReference>
<dbReference type="EMBL" id="VRTS01000005">
    <property type="protein sequence ID" value="TXK62359.1"/>
    <property type="molecule type" value="Genomic_DNA"/>
</dbReference>
<dbReference type="GO" id="GO:0015944">
    <property type="term" value="P:formate oxidation"/>
    <property type="evidence" value="ECO:0007669"/>
    <property type="project" value="UniProtKB-ARBA"/>
</dbReference>
<dbReference type="GO" id="GO:0046872">
    <property type="term" value="F:metal ion binding"/>
    <property type="evidence" value="ECO:0007669"/>
    <property type="project" value="UniProtKB-KW"/>
</dbReference>
<evidence type="ECO:0000256" key="7">
    <source>
        <dbReference type="ARBA" id="ARBA00022692"/>
    </source>
</evidence>
<feature type="region of interest" description="Disordered" evidence="13">
    <location>
        <begin position="49"/>
        <end position="91"/>
    </location>
</feature>
<feature type="transmembrane region" description="Helical" evidence="14">
    <location>
        <begin position="134"/>
        <end position="152"/>
    </location>
</feature>
<dbReference type="FunFam" id="1.20.950.20:FF:000002">
    <property type="entry name" value="Formate dehydrogenase cytochrome b556 subunit"/>
    <property type="match status" value="1"/>
</dbReference>
<dbReference type="GO" id="GO:0005886">
    <property type="term" value="C:plasma membrane"/>
    <property type="evidence" value="ECO:0007669"/>
    <property type="project" value="UniProtKB-SubCell"/>
</dbReference>
<comment type="similarity">
    <text evidence="3">Belongs to the formate dehydrogenase gamma subunit family.</text>
</comment>
<feature type="transmembrane region" description="Helical" evidence="14">
    <location>
        <begin position="277"/>
        <end position="299"/>
    </location>
</feature>
<evidence type="ECO:0000256" key="4">
    <source>
        <dbReference type="ARBA" id="ARBA00022448"/>
    </source>
</evidence>
<dbReference type="GO" id="GO:0008863">
    <property type="term" value="F:formate dehydrogenase (NAD+) activity"/>
    <property type="evidence" value="ECO:0007669"/>
    <property type="project" value="InterPro"/>
</dbReference>
<name>A0A5C8KQ12_9GAMM</name>
<dbReference type="Pfam" id="PF01292">
    <property type="entry name" value="Ni_hydr_CYTB"/>
    <property type="match status" value="1"/>
</dbReference>
<keyword evidence="17" id="KW-1185">Reference proteome</keyword>
<feature type="transmembrane region" description="Helical" evidence="14">
    <location>
        <begin position="177"/>
        <end position="195"/>
    </location>
</feature>
<keyword evidence="9" id="KW-0249">Electron transport</keyword>
<evidence type="ECO:0000259" key="15">
    <source>
        <dbReference type="Pfam" id="PF01292"/>
    </source>
</evidence>
<dbReference type="NCBIfam" id="TIGR01583">
    <property type="entry name" value="formate-DH-gamm"/>
    <property type="match status" value="1"/>
</dbReference>
<dbReference type="RefSeq" id="WP_147891777.1">
    <property type="nucleotide sequence ID" value="NZ_VRTS01000005.1"/>
</dbReference>
<keyword evidence="8" id="KW-0479">Metal-binding</keyword>
<evidence type="ECO:0000256" key="11">
    <source>
        <dbReference type="ARBA" id="ARBA00023004"/>
    </source>
</evidence>
<evidence type="ECO:0000256" key="13">
    <source>
        <dbReference type="SAM" id="MobiDB-lite"/>
    </source>
</evidence>
<keyword evidence="4" id="KW-0813">Transport</keyword>
<evidence type="ECO:0000256" key="6">
    <source>
        <dbReference type="ARBA" id="ARBA00022617"/>
    </source>
</evidence>
<gene>
    <name evidence="16" type="ORF">FU658_09025</name>
</gene>
<evidence type="ECO:0000256" key="14">
    <source>
        <dbReference type="SAM" id="Phobius"/>
    </source>
</evidence>
<evidence type="ECO:0000256" key="10">
    <source>
        <dbReference type="ARBA" id="ARBA00022989"/>
    </source>
</evidence>
<evidence type="ECO:0000256" key="3">
    <source>
        <dbReference type="ARBA" id="ARBA00010747"/>
    </source>
</evidence>
<feature type="region of interest" description="Disordered" evidence="13">
    <location>
        <begin position="365"/>
        <end position="391"/>
    </location>
</feature>
<keyword evidence="7 14" id="KW-0812">Transmembrane</keyword>
<feature type="transmembrane region" description="Helical" evidence="14">
    <location>
        <begin position="311"/>
        <end position="333"/>
    </location>
</feature>
<keyword evidence="6" id="KW-0349">Heme</keyword>
<dbReference type="GO" id="GO:0036397">
    <property type="term" value="F:formate dehydrogenase (quinone) activity"/>
    <property type="evidence" value="ECO:0007669"/>
    <property type="project" value="TreeGrafter"/>
</dbReference>
<dbReference type="GO" id="GO:0009061">
    <property type="term" value="P:anaerobic respiration"/>
    <property type="evidence" value="ECO:0007669"/>
    <property type="project" value="TreeGrafter"/>
</dbReference>
<dbReference type="GO" id="GO:0022904">
    <property type="term" value="P:respiratory electron transport chain"/>
    <property type="evidence" value="ECO:0007669"/>
    <property type="project" value="InterPro"/>
</dbReference>